<sequence length="112" mass="12925">MELRRKTSATTPEINVLVSPDISSRAVAFFQLVLVSKGGIRRLRIQNNQMNKEKKMPFTNCYPAVPNQRDEAACMTAFYLLNLFLNIEEFHAWEVQLKKGHRIQKNAKAMTK</sequence>
<name>A0ABD6E7Y3_9BILA</name>
<dbReference type="EMBL" id="JBGFUD010001372">
    <property type="protein sequence ID" value="MFH4976193.1"/>
    <property type="molecule type" value="Genomic_DNA"/>
</dbReference>
<proteinExistence type="predicted"/>
<accession>A0ABD6E7Y3</accession>
<protein>
    <submittedName>
        <fullName evidence="1">Uncharacterized protein</fullName>
    </submittedName>
</protein>
<evidence type="ECO:0000313" key="2">
    <source>
        <dbReference type="Proteomes" id="UP001608902"/>
    </source>
</evidence>
<reference evidence="1 2" key="1">
    <citation type="submission" date="2024-08" db="EMBL/GenBank/DDBJ databases">
        <title>Gnathostoma spinigerum genome.</title>
        <authorList>
            <person name="Gonzalez-Bertolin B."/>
            <person name="Monzon S."/>
            <person name="Zaballos A."/>
            <person name="Jimenez P."/>
            <person name="Dekumyoy P."/>
            <person name="Varona S."/>
            <person name="Cuesta I."/>
            <person name="Sumanam S."/>
            <person name="Adisakwattana P."/>
            <person name="Gasser R.B."/>
            <person name="Hernandez-Gonzalez A."/>
            <person name="Young N.D."/>
            <person name="Perteguer M.J."/>
        </authorList>
    </citation>
    <scope>NUCLEOTIDE SEQUENCE [LARGE SCALE GENOMIC DNA]</scope>
    <source>
        <strain evidence="1">AL3</strain>
        <tissue evidence="1">Liver</tissue>
    </source>
</reference>
<comment type="caution">
    <text evidence="1">The sequence shown here is derived from an EMBL/GenBank/DDBJ whole genome shotgun (WGS) entry which is preliminary data.</text>
</comment>
<organism evidence="1 2">
    <name type="scientific">Gnathostoma spinigerum</name>
    <dbReference type="NCBI Taxonomy" id="75299"/>
    <lineage>
        <taxon>Eukaryota</taxon>
        <taxon>Metazoa</taxon>
        <taxon>Ecdysozoa</taxon>
        <taxon>Nematoda</taxon>
        <taxon>Chromadorea</taxon>
        <taxon>Rhabditida</taxon>
        <taxon>Spirurina</taxon>
        <taxon>Gnathostomatomorpha</taxon>
        <taxon>Gnathostomatoidea</taxon>
        <taxon>Gnathostomatidae</taxon>
        <taxon>Gnathostoma</taxon>
    </lineage>
</organism>
<dbReference type="AlphaFoldDB" id="A0ABD6E7Y3"/>
<dbReference type="Proteomes" id="UP001608902">
    <property type="component" value="Unassembled WGS sequence"/>
</dbReference>
<keyword evidence="2" id="KW-1185">Reference proteome</keyword>
<gene>
    <name evidence="1" type="ORF">AB6A40_002902</name>
</gene>
<evidence type="ECO:0000313" key="1">
    <source>
        <dbReference type="EMBL" id="MFH4976193.1"/>
    </source>
</evidence>